<dbReference type="GO" id="GO:0006508">
    <property type="term" value="P:proteolysis"/>
    <property type="evidence" value="ECO:0007669"/>
    <property type="project" value="UniProtKB-KW"/>
</dbReference>
<evidence type="ECO:0000313" key="6">
    <source>
        <dbReference type="EMBL" id="EGZ26520.1"/>
    </source>
</evidence>
<dbReference type="Proteomes" id="UP000002640">
    <property type="component" value="Unassembled WGS sequence"/>
</dbReference>
<keyword evidence="2" id="KW-0645">Protease</keyword>
<dbReference type="SMR" id="G4YGI5"/>
<dbReference type="GO" id="GO:0008234">
    <property type="term" value="F:cysteine-type peptidase activity"/>
    <property type="evidence" value="ECO:0007669"/>
    <property type="project" value="UniProtKB-KW"/>
</dbReference>
<dbReference type="GO" id="GO:0016926">
    <property type="term" value="P:protein desumoylation"/>
    <property type="evidence" value="ECO:0007669"/>
    <property type="project" value="UniProtKB-ARBA"/>
</dbReference>
<proteinExistence type="inferred from homology"/>
<evidence type="ECO:0000313" key="7">
    <source>
        <dbReference type="Proteomes" id="UP000002640"/>
    </source>
</evidence>
<sequence length="204" mass="24024">MTPCYRPDKEQHRLQVIESDLKTLEPKVWLNDTVISYFIREFIEAHKSTYNFDGQFFGTILMNYKANKRNMGKPYVASCGITANFPYETYPTILVPVCMDVHWSFVVTQNPFQVKKITYKVKAHKTKPHQDNTYDCGIFMLYFMREVNRAIMRAKGNIILPLSIANICALPKQTRDHFNCDLERMEFFRLFRNDQAVQSEIANR</sequence>
<keyword evidence="7" id="KW-1185">Reference proteome</keyword>
<evidence type="ECO:0000256" key="4">
    <source>
        <dbReference type="ARBA" id="ARBA00022807"/>
    </source>
</evidence>
<keyword evidence="3" id="KW-0378">Hydrolase</keyword>
<dbReference type="AlphaFoldDB" id="G4YGI5"/>
<dbReference type="InterPro" id="IPR003653">
    <property type="entry name" value="Peptidase_C48_C"/>
</dbReference>
<dbReference type="PANTHER" id="PTHR46915">
    <property type="entry name" value="UBIQUITIN-LIKE PROTEASE 4-RELATED"/>
    <property type="match status" value="1"/>
</dbReference>
<dbReference type="PANTHER" id="PTHR46915:SF2">
    <property type="entry name" value="UBIQUITIN-LIKE PROTEASE 4"/>
    <property type="match status" value="1"/>
</dbReference>
<keyword evidence="4" id="KW-0788">Thiol protease</keyword>
<dbReference type="OMA" id="ICGITAR"/>
<evidence type="ECO:0000259" key="5">
    <source>
        <dbReference type="PROSITE" id="PS50600"/>
    </source>
</evidence>
<dbReference type="RefSeq" id="XP_009513795.1">
    <property type="nucleotide sequence ID" value="XM_009515500.1"/>
</dbReference>
<dbReference type="GeneID" id="20654593"/>
<evidence type="ECO:0000256" key="2">
    <source>
        <dbReference type="ARBA" id="ARBA00022670"/>
    </source>
</evidence>
<gene>
    <name evidence="6" type="ORF">PHYSODRAFT_475302</name>
</gene>
<evidence type="ECO:0000256" key="3">
    <source>
        <dbReference type="ARBA" id="ARBA00022801"/>
    </source>
</evidence>
<reference evidence="6 7" key="1">
    <citation type="journal article" date="2006" name="Science">
        <title>Phytophthora genome sequences uncover evolutionary origins and mechanisms of pathogenesis.</title>
        <authorList>
            <person name="Tyler B.M."/>
            <person name="Tripathy S."/>
            <person name="Zhang X."/>
            <person name="Dehal P."/>
            <person name="Jiang R.H."/>
            <person name="Aerts A."/>
            <person name="Arredondo F.D."/>
            <person name="Baxter L."/>
            <person name="Bensasson D."/>
            <person name="Beynon J.L."/>
            <person name="Chapman J."/>
            <person name="Damasceno C.M."/>
            <person name="Dorrance A.E."/>
            <person name="Dou D."/>
            <person name="Dickerman A.W."/>
            <person name="Dubchak I.L."/>
            <person name="Garbelotto M."/>
            <person name="Gijzen M."/>
            <person name="Gordon S.G."/>
            <person name="Govers F."/>
            <person name="Grunwald N.J."/>
            <person name="Huang W."/>
            <person name="Ivors K.L."/>
            <person name="Jones R.W."/>
            <person name="Kamoun S."/>
            <person name="Krampis K."/>
            <person name="Lamour K.H."/>
            <person name="Lee M.K."/>
            <person name="McDonald W.H."/>
            <person name="Medina M."/>
            <person name="Meijer H.J."/>
            <person name="Nordberg E.K."/>
            <person name="Maclean D.J."/>
            <person name="Ospina-Giraldo M.D."/>
            <person name="Morris P.F."/>
            <person name="Phuntumart V."/>
            <person name="Putnam N.H."/>
            <person name="Rash S."/>
            <person name="Rose J.K."/>
            <person name="Sakihama Y."/>
            <person name="Salamov A.A."/>
            <person name="Savidor A."/>
            <person name="Scheuring C.F."/>
            <person name="Smith B.M."/>
            <person name="Sobral B.W."/>
            <person name="Terry A."/>
            <person name="Torto-Alalibo T.A."/>
            <person name="Win J."/>
            <person name="Xu Z."/>
            <person name="Zhang H."/>
            <person name="Grigoriev I.V."/>
            <person name="Rokhsar D.S."/>
            <person name="Boore J.L."/>
        </authorList>
    </citation>
    <scope>NUCLEOTIDE SEQUENCE [LARGE SCALE GENOMIC DNA]</scope>
    <source>
        <strain evidence="6 7">P6497</strain>
    </source>
</reference>
<feature type="domain" description="Ubiquitin-like protease family profile" evidence="5">
    <location>
        <begin position="14"/>
        <end position="147"/>
    </location>
</feature>
<dbReference type="InParanoid" id="G4YGI5"/>
<protein>
    <recommendedName>
        <fullName evidence="5">Ubiquitin-like protease family profile domain-containing protein</fullName>
    </recommendedName>
</protein>
<organism evidence="6 7">
    <name type="scientific">Phytophthora sojae (strain P6497)</name>
    <name type="common">Soybean stem and root rot agent</name>
    <name type="synonym">Phytophthora megasperma f. sp. glycines</name>
    <dbReference type="NCBI Taxonomy" id="1094619"/>
    <lineage>
        <taxon>Eukaryota</taxon>
        <taxon>Sar</taxon>
        <taxon>Stramenopiles</taxon>
        <taxon>Oomycota</taxon>
        <taxon>Peronosporomycetes</taxon>
        <taxon>Peronosporales</taxon>
        <taxon>Peronosporaceae</taxon>
        <taxon>Phytophthora</taxon>
    </lineage>
</organism>
<dbReference type="EMBL" id="JH159151">
    <property type="protein sequence ID" value="EGZ26520.1"/>
    <property type="molecule type" value="Genomic_DNA"/>
</dbReference>
<dbReference type="Gene3D" id="1.10.418.20">
    <property type="match status" value="1"/>
</dbReference>
<comment type="similarity">
    <text evidence="1">Belongs to the peptidase C48 family.</text>
</comment>
<accession>G4YGI5</accession>
<name>G4YGI5_PHYSP</name>
<dbReference type="KEGG" id="psoj:PHYSODRAFT_475302"/>
<dbReference type="Gene3D" id="3.40.395.10">
    <property type="entry name" value="Adenoviral Proteinase, Chain A"/>
    <property type="match status" value="1"/>
</dbReference>
<dbReference type="PROSITE" id="PS50600">
    <property type="entry name" value="ULP_PROTEASE"/>
    <property type="match status" value="1"/>
</dbReference>
<evidence type="ECO:0000256" key="1">
    <source>
        <dbReference type="ARBA" id="ARBA00005234"/>
    </source>
</evidence>
<dbReference type="SUPFAM" id="SSF54001">
    <property type="entry name" value="Cysteine proteinases"/>
    <property type="match status" value="1"/>
</dbReference>
<dbReference type="InterPro" id="IPR038765">
    <property type="entry name" value="Papain-like_cys_pep_sf"/>
</dbReference>
<dbReference type="STRING" id="1094619.G4YGI5"/>